<dbReference type="SUPFAM" id="SSF46767">
    <property type="entry name" value="Methylated DNA-protein cysteine methyltransferase, C-terminal domain"/>
    <property type="match status" value="1"/>
</dbReference>
<evidence type="ECO:0000313" key="3">
    <source>
        <dbReference type="EMBL" id="MFH7565654.1"/>
    </source>
</evidence>
<comment type="caution">
    <text evidence="3">The sequence shown here is derived from an EMBL/GenBank/DDBJ whole genome shotgun (WGS) entry which is preliminary data.</text>
</comment>
<evidence type="ECO:0000256" key="1">
    <source>
        <dbReference type="ARBA" id="ARBA00022763"/>
    </source>
</evidence>
<dbReference type="Gene3D" id="1.10.10.10">
    <property type="entry name" value="Winged helix-like DNA-binding domain superfamily/Winged helix DNA-binding domain"/>
    <property type="match status" value="1"/>
</dbReference>
<keyword evidence="1" id="KW-0227">DNA damage</keyword>
<organism evidence="3 4">
    <name type="scientific">Oceanimonas smirnovii</name>
    <dbReference type="NCBI Taxonomy" id="264574"/>
    <lineage>
        <taxon>Bacteria</taxon>
        <taxon>Pseudomonadati</taxon>
        <taxon>Pseudomonadota</taxon>
        <taxon>Gammaproteobacteria</taxon>
        <taxon>Aeromonadales</taxon>
        <taxon>Aeromonadaceae</taxon>
        <taxon>Oceanimonas</taxon>
    </lineage>
</organism>
<gene>
    <name evidence="3" type="ORF">AB9R89_09995</name>
</gene>
<dbReference type="InterPro" id="IPR036388">
    <property type="entry name" value="WH-like_DNA-bd_sf"/>
</dbReference>
<reference evidence="3 4" key="1">
    <citation type="submission" date="2024-08" db="EMBL/GenBank/DDBJ databases">
        <title>Oceanimonas smirnovii Genome sequencing and assembly.</title>
        <authorList>
            <person name="Tang B."/>
        </authorList>
    </citation>
    <scope>NUCLEOTIDE SEQUENCE [LARGE SCALE GENOMIC DNA]</scope>
    <source>
        <strain evidence="3 4">OS2020-119</strain>
    </source>
</reference>
<dbReference type="EMBL" id="JBGFTR010000014">
    <property type="protein sequence ID" value="MFH7565654.1"/>
    <property type="molecule type" value="Genomic_DNA"/>
</dbReference>
<dbReference type="InterPro" id="IPR036217">
    <property type="entry name" value="MethylDNA_cys_MeTrfase_DNAb"/>
</dbReference>
<dbReference type="CDD" id="cd06445">
    <property type="entry name" value="ATase"/>
    <property type="match status" value="1"/>
</dbReference>
<dbReference type="Proteomes" id="UP001610706">
    <property type="component" value="Unassembled WGS sequence"/>
</dbReference>
<dbReference type="InterPro" id="IPR014048">
    <property type="entry name" value="MethylDNA_cys_MeTrfase_DNA-bd"/>
</dbReference>
<dbReference type="PANTHER" id="PTHR42942:SF1">
    <property type="entry name" value="ALKYLTRANSFERASE-LIKE PROTEIN 1"/>
    <property type="match status" value="1"/>
</dbReference>
<evidence type="ECO:0000313" key="4">
    <source>
        <dbReference type="Proteomes" id="UP001610706"/>
    </source>
</evidence>
<name>A0ABW7P2P9_9GAMM</name>
<evidence type="ECO:0000259" key="2">
    <source>
        <dbReference type="Pfam" id="PF01035"/>
    </source>
</evidence>
<dbReference type="PANTHER" id="PTHR42942">
    <property type="entry name" value="6-O-METHYLGUANINE DNA METHYLTRANSFERASE"/>
    <property type="match status" value="1"/>
</dbReference>
<dbReference type="RefSeq" id="WP_317075389.1">
    <property type="nucleotide sequence ID" value="NZ_CP166302.1"/>
</dbReference>
<proteinExistence type="predicted"/>
<keyword evidence="4" id="KW-1185">Reference proteome</keyword>
<protein>
    <submittedName>
        <fullName evidence="3">MGMT family protein</fullName>
    </submittedName>
</protein>
<sequence>MSMTGKQAILSVLALVPAGYVVSYGQLADLAGLPGRARLAGTVLRRADTSALPWHRVVASSGHISLPADSREAREQKERLLTEGVVFRGNKVDMKQHQWRPDLGALLVLLDQ</sequence>
<accession>A0ABW7P2P9</accession>
<feature type="domain" description="Methylated-DNA-[protein]-cysteine S-methyltransferase DNA binding" evidence="2">
    <location>
        <begin position="7"/>
        <end position="85"/>
    </location>
</feature>
<dbReference type="InterPro" id="IPR052520">
    <property type="entry name" value="ATL_DNA_repair"/>
</dbReference>
<dbReference type="Pfam" id="PF01035">
    <property type="entry name" value="DNA_binding_1"/>
    <property type="match status" value="1"/>
</dbReference>